<evidence type="ECO:0000256" key="9">
    <source>
        <dbReference type="ARBA" id="ARBA00023316"/>
    </source>
</evidence>
<feature type="binding site" evidence="12">
    <location>
        <begin position="29"/>
        <end position="30"/>
    </location>
    <ligand>
        <name>phosphoenolpyruvate</name>
        <dbReference type="ChEBI" id="CHEBI:58702"/>
    </ligand>
</feature>
<dbReference type="InterPro" id="IPR050068">
    <property type="entry name" value="MurA_subfamily"/>
</dbReference>
<dbReference type="InterPro" id="IPR036968">
    <property type="entry name" value="Enolpyruvate_Tfrase_sf"/>
</dbReference>
<dbReference type="Proteomes" id="UP000001110">
    <property type="component" value="Chromosome"/>
</dbReference>
<comment type="subcellular location">
    <subcellularLocation>
        <location evidence="1 12">Cytoplasm</location>
    </subcellularLocation>
</comment>
<keyword evidence="9 12" id="KW-0961">Cell wall biogenesis/degradation</keyword>
<dbReference type="GO" id="GO:0071555">
    <property type="term" value="P:cell wall organization"/>
    <property type="evidence" value="ECO:0007669"/>
    <property type="project" value="UniProtKB-KW"/>
</dbReference>
<comment type="similarity">
    <text evidence="10 12">Belongs to the EPSP synthase family. MurA subfamily.</text>
</comment>
<evidence type="ECO:0000256" key="7">
    <source>
        <dbReference type="ARBA" id="ARBA00022984"/>
    </source>
</evidence>
<evidence type="ECO:0000256" key="5">
    <source>
        <dbReference type="ARBA" id="ARBA00022679"/>
    </source>
</evidence>
<keyword evidence="4 12" id="KW-0132">Cell division</keyword>
<keyword evidence="12" id="KW-0670">Pyruvate</keyword>
<evidence type="ECO:0000259" key="13">
    <source>
        <dbReference type="Pfam" id="PF00275"/>
    </source>
</evidence>
<dbReference type="NCBIfam" id="NF006873">
    <property type="entry name" value="PRK09369.1"/>
    <property type="match status" value="1"/>
</dbReference>
<evidence type="ECO:0000313" key="15">
    <source>
        <dbReference type="Proteomes" id="UP000001110"/>
    </source>
</evidence>
<dbReference type="HAMAP" id="MF_00111">
    <property type="entry name" value="MurA"/>
    <property type="match status" value="1"/>
</dbReference>
<feature type="binding site" evidence="12">
    <location>
        <position position="312"/>
    </location>
    <ligand>
        <name>UDP-N-acetyl-alpha-D-glucosamine</name>
        <dbReference type="ChEBI" id="CHEBI:57705"/>
    </ligand>
</feature>
<keyword evidence="3 12" id="KW-0963">Cytoplasm</keyword>
<dbReference type="EC" id="2.5.1.7" evidence="12"/>
<reference evidence="14 15" key="2">
    <citation type="journal article" date="2009" name="Proc. Natl. Acad. Sci. U.S.A.">
        <title>On the chimeric nature, thermophilic origin, and phylogenetic placement of the Thermotogales.</title>
        <authorList>
            <person name="Zhaxybayeva O."/>
            <person name="Swithers K.S."/>
            <person name="Lapierre P."/>
            <person name="Fournier G.P."/>
            <person name="Bickhart D.M."/>
            <person name="DeBoy R.T."/>
            <person name="Nelson K.E."/>
            <person name="Nesbo C.L."/>
            <person name="Doolittle W.F."/>
            <person name="Gogarten J.P."/>
            <person name="Noll K.M."/>
        </authorList>
    </citation>
    <scope>NUCLEOTIDE SEQUENCE [LARGE SCALE GENOMIC DNA]</scope>
    <source>
        <strain evidence="15">DSM 12029 / CIP 104789 / BI429</strain>
    </source>
</reference>
<dbReference type="GO" id="GO:0051301">
    <property type="term" value="P:cell division"/>
    <property type="evidence" value="ECO:0007669"/>
    <property type="project" value="UniProtKB-KW"/>
</dbReference>
<organism evidence="14 15">
    <name type="scientific">Thermosipho melanesiensis (strain DSM 12029 / CIP 104789 / BI429)</name>
    <dbReference type="NCBI Taxonomy" id="391009"/>
    <lineage>
        <taxon>Bacteria</taxon>
        <taxon>Thermotogati</taxon>
        <taxon>Thermotogota</taxon>
        <taxon>Thermotogae</taxon>
        <taxon>Thermotogales</taxon>
        <taxon>Fervidobacteriaceae</taxon>
        <taxon>Thermosipho</taxon>
    </lineage>
</organism>
<evidence type="ECO:0000256" key="10">
    <source>
        <dbReference type="ARBA" id="ARBA00038367"/>
    </source>
</evidence>
<accession>A6LMI3</accession>
<dbReference type="NCBIfam" id="TIGR01072">
    <property type="entry name" value="murA"/>
    <property type="match status" value="1"/>
</dbReference>
<keyword evidence="5 12" id="KW-0808">Transferase</keyword>
<comment type="catalytic activity">
    <reaction evidence="11 12">
        <text>phosphoenolpyruvate + UDP-N-acetyl-alpha-D-glucosamine = UDP-N-acetyl-3-O-(1-carboxyvinyl)-alpha-D-glucosamine + phosphate</text>
        <dbReference type="Rhea" id="RHEA:18681"/>
        <dbReference type="ChEBI" id="CHEBI:43474"/>
        <dbReference type="ChEBI" id="CHEBI:57705"/>
        <dbReference type="ChEBI" id="CHEBI:58702"/>
        <dbReference type="ChEBI" id="CHEBI:68483"/>
        <dbReference type="EC" id="2.5.1.7"/>
    </reaction>
</comment>
<evidence type="ECO:0000256" key="1">
    <source>
        <dbReference type="ARBA" id="ARBA00004496"/>
    </source>
</evidence>
<name>A6LMI3_THEM4</name>
<gene>
    <name evidence="12" type="primary">murA</name>
    <name evidence="14" type="ordered locus">Tmel_1285</name>
</gene>
<proteinExistence type="inferred from homology"/>
<evidence type="ECO:0000256" key="6">
    <source>
        <dbReference type="ARBA" id="ARBA00022960"/>
    </source>
</evidence>
<keyword evidence="7 12" id="KW-0573">Peptidoglycan synthesis</keyword>
<dbReference type="PANTHER" id="PTHR43783:SF1">
    <property type="entry name" value="UDP-N-ACETYLGLUCOSAMINE 1-CARBOXYVINYLTRANSFERASE"/>
    <property type="match status" value="1"/>
</dbReference>
<reference evidence="14 15" key="1">
    <citation type="submission" date="2007-05" db="EMBL/GenBank/DDBJ databases">
        <title>Complete sequence of Thermosipho melanesiensis BI429.</title>
        <authorList>
            <consortium name="US DOE Joint Genome Institute"/>
            <person name="Copeland A."/>
            <person name="Lucas S."/>
            <person name="Lapidus A."/>
            <person name="Barry K."/>
            <person name="Glavina del Rio T."/>
            <person name="Dalin E."/>
            <person name="Tice H."/>
            <person name="Pitluck S."/>
            <person name="Chertkov O."/>
            <person name="Brettin T."/>
            <person name="Bruce D."/>
            <person name="Detter J.C."/>
            <person name="Han C."/>
            <person name="Schmutz J."/>
            <person name="Larimer F."/>
            <person name="Land M."/>
            <person name="Hauser L."/>
            <person name="Kyrpides N."/>
            <person name="Mikhailova N."/>
            <person name="Nelson K."/>
            <person name="Gogarten J.P."/>
            <person name="Noll K."/>
            <person name="Richardson P."/>
        </authorList>
    </citation>
    <scope>NUCLEOTIDE SEQUENCE [LARGE SCALE GENOMIC DNA]</scope>
    <source>
        <strain evidence="15">DSM 12029 / CIP 104789 / BI429</strain>
    </source>
</reference>
<feature type="modified residue" description="2-(S-cysteinyl)pyruvic acid O-phosphothioketal" evidence="12">
    <location>
        <position position="122"/>
    </location>
</feature>
<evidence type="ECO:0000256" key="12">
    <source>
        <dbReference type="HAMAP-Rule" id="MF_00111"/>
    </source>
</evidence>
<dbReference type="InterPro" id="IPR013792">
    <property type="entry name" value="RNA3'P_cycl/enolpyr_Trfase_a/b"/>
</dbReference>
<dbReference type="GO" id="GO:0005737">
    <property type="term" value="C:cytoplasm"/>
    <property type="evidence" value="ECO:0007669"/>
    <property type="project" value="UniProtKB-SubCell"/>
</dbReference>
<feature type="domain" description="Enolpyruvate transferase" evidence="13">
    <location>
        <begin position="16"/>
        <end position="412"/>
    </location>
</feature>
<dbReference type="Gene3D" id="3.65.10.10">
    <property type="entry name" value="Enolpyruvate transferase domain"/>
    <property type="match status" value="2"/>
</dbReference>
<dbReference type="InterPro" id="IPR001986">
    <property type="entry name" value="Enolpyruvate_Tfrase_dom"/>
</dbReference>
<keyword evidence="8 12" id="KW-0131">Cell cycle</keyword>
<dbReference type="CDD" id="cd01555">
    <property type="entry name" value="UdpNAET"/>
    <property type="match status" value="1"/>
</dbReference>
<dbReference type="AlphaFoldDB" id="A6LMI3"/>
<dbReference type="SUPFAM" id="SSF55205">
    <property type="entry name" value="EPT/RTPC-like"/>
    <property type="match status" value="1"/>
</dbReference>
<evidence type="ECO:0000256" key="4">
    <source>
        <dbReference type="ARBA" id="ARBA00022618"/>
    </source>
</evidence>
<dbReference type="Pfam" id="PF00275">
    <property type="entry name" value="EPSP_synthase"/>
    <property type="match status" value="1"/>
</dbReference>
<comment type="caution">
    <text evidence="12">Lacks conserved residue(s) required for the propagation of feature annotation.</text>
</comment>
<keyword evidence="6 12" id="KW-0133">Cell shape</keyword>
<comment type="function">
    <text evidence="12">Cell wall formation. Adds enolpyruvyl to UDP-N-acetylglucosamine.</text>
</comment>
<dbReference type="eggNOG" id="COG0766">
    <property type="taxonomic scope" value="Bacteria"/>
</dbReference>
<evidence type="ECO:0000256" key="3">
    <source>
        <dbReference type="ARBA" id="ARBA00022490"/>
    </source>
</evidence>
<dbReference type="GO" id="GO:0008760">
    <property type="term" value="F:UDP-N-acetylglucosamine 1-carboxyvinyltransferase activity"/>
    <property type="evidence" value="ECO:0007669"/>
    <property type="project" value="UniProtKB-UniRule"/>
</dbReference>
<feature type="binding site" evidence="12">
    <location>
        <position position="334"/>
    </location>
    <ligand>
        <name>UDP-N-acetyl-alpha-D-glucosamine</name>
        <dbReference type="ChEBI" id="CHEBI:57705"/>
    </ligand>
</feature>
<comment type="pathway">
    <text evidence="2 12">Cell wall biogenesis; peptidoglycan biosynthesis.</text>
</comment>
<dbReference type="GO" id="GO:0008360">
    <property type="term" value="P:regulation of cell shape"/>
    <property type="evidence" value="ECO:0007669"/>
    <property type="project" value="UniProtKB-KW"/>
</dbReference>
<feature type="binding site" evidence="12">
    <location>
        <position position="98"/>
    </location>
    <ligand>
        <name>UDP-N-acetyl-alpha-D-glucosamine</name>
        <dbReference type="ChEBI" id="CHEBI:57705"/>
    </ligand>
</feature>
<evidence type="ECO:0000313" key="14">
    <source>
        <dbReference type="EMBL" id="ABR31134.1"/>
    </source>
</evidence>
<dbReference type="HOGENOM" id="CLU_027387_0_0_0"/>
<evidence type="ECO:0000256" key="11">
    <source>
        <dbReference type="ARBA" id="ARBA00047527"/>
    </source>
</evidence>
<dbReference type="GO" id="GO:0009252">
    <property type="term" value="P:peptidoglycan biosynthetic process"/>
    <property type="evidence" value="ECO:0007669"/>
    <property type="project" value="UniProtKB-UniRule"/>
</dbReference>
<dbReference type="InterPro" id="IPR005750">
    <property type="entry name" value="UDP_GlcNAc_COvinyl_MurA"/>
</dbReference>
<protein>
    <recommendedName>
        <fullName evidence="12">UDP-N-acetylglucosamine 1-carboxyvinyltransferase</fullName>
        <ecNumber evidence="12">2.5.1.7</ecNumber>
    </recommendedName>
    <alternativeName>
        <fullName evidence="12">Enoylpyruvate transferase</fullName>
    </alternativeName>
    <alternativeName>
        <fullName evidence="12">UDP-N-acetylglucosamine enolpyruvyl transferase</fullName>
        <shortName evidence="12">EPT</shortName>
    </alternativeName>
</protein>
<dbReference type="KEGG" id="tme:Tmel_1285"/>
<evidence type="ECO:0000256" key="8">
    <source>
        <dbReference type="ARBA" id="ARBA00023306"/>
    </source>
</evidence>
<evidence type="ECO:0000256" key="2">
    <source>
        <dbReference type="ARBA" id="ARBA00004752"/>
    </source>
</evidence>
<sequence>MLINEGIKLGYFILEKSHLNGEVKISGAKNAALPILAASLLVDDGLEIKNVPDLLDVRTMIEILKTIGKSVKFENNIVKISGDVKNKVVPYDLVRKMRASFNVLGPLVLKLGEGQVSLPGGCAIGVRPVDFHIMGLKKLGFEIDIEHGEVFAKKENCEKEVIINLPFPSVGATEHLMTTASLLNGVKVTIENAAMEPEVVDLQNFLNKMGAIITGAGTRKIFIKGVKKLRGGSYTVVPDRIEAGTYALSIAATFGEGLVKNIVPEHLEVLWEVLKETGTDVKIFDKSVYVNGKNKKKAININVQPYPGFPTDLQPQIMVYLSVAHGTSMIIENVFKNRFHHVDELVRMGAKIKVIDGTAIIEGVEKLSGAKVEGTDLRATAALIIAGFMADGVTEVHNDFHVLRGYENIIPKFEGIGGKIKHLR</sequence>
<dbReference type="PANTHER" id="PTHR43783">
    <property type="entry name" value="UDP-N-ACETYLGLUCOSAMINE 1-CARBOXYVINYLTRANSFERASE"/>
    <property type="match status" value="1"/>
</dbReference>
<dbReference type="UniPathway" id="UPA00219"/>
<feature type="active site" description="Proton donor" evidence="12">
    <location>
        <position position="122"/>
    </location>
</feature>
<dbReference type="GO" id="GO:0019277">
    <property type="term" value="P:UDP-N-acetylgalactosamine biosynthetic process"/>
    <property type="evidence" value="ECO:0007669"/>
    <property type="project" value="InterPro"/>
</dbReference>
<dbReference type="STRING" id="391009.Tmel_1285"/>
<dbReference type="EMBL" id="CP000716">
    <property type="protein sequence ID" value="ABR31134.1"/>
    <property type="molecule type" value="Genomic_DNA"/>
</dbReference>